<dbReference type="PROSITE" id="PS50031">
    <property type="entry name" value="EH"/>
    <property type="match status" value="1"/>
</dbReference>
<dbReference type="CDD" id="cd00052">
    <property type="entry name" value="EH"/>
    <property type="match status" value="1"/>
</dbReference>
<feature type="domain" description="EH" evidence="1">
    <location>
        <begin position="29"/>
        <end position="99"/>
    </location>
</feature>
<dbReference type="Proteomes" id="UP000789342">
    <property type="component" value="Unassembled WGS sequence"/>
</dbReference>
<feature type="non-terminal residue" evidence="2">
    <location>
        <position position="99"/>
    </location>
</feature>
<organism evidence="2 3">
    <name type="scientific">Acaulospora morrowiae</name>
    <dbReference type="NCBI Taxonomy" id="94023"/>
    <lineage>
        <taxon>Eukaryota</taxon>
        <taxon>Fungi</taxon>
        <taxon>Fungi incertae sedis</taxon>
        <taxon>Mucoromycota</taxon>
        <taxon>Glomeromycotina</taxon>
        <taxon>Glomeromycetes</taxon>
        <taxon>Diversisporales</taxon>
        <taxon>Acaulosporaceae</taxon>
        <taxon>Acaulospora</taxon>
    </lineage>
</organism>
<dbReference type="EMBL" id="CAJVPV010030121">
    <property type="protein sequence ID" value="CAG8740133.1"/>
    <property type="molecule type" value="Genomic_DNA"/>
</dbReference>
<keyword evidence="3" id="KW-1185">Reference proteome</keyword>
<evidence type="ECO:0000313" key="2">
    <source>
        <dbReference type="EMBL" id="CAG8740133.1"/>
    </source>
</evidence>
<reference evidence="2" key="1">
    <citation type="submission" date="2021-06" db="EMBL/GenBank/DDBJ databases">
        <authorList>
            <person name="Kallberg Y."/>
            <person name="Tangrot J."/>
            <person name="Rosling A."/>
        </authorList>
    </citation>
    <scope>NUCLEOTIDE SEQUENCE</scope>
    <source>
        <strain evidence="2">CL551</strain>
    </source>
</reference>
<proteinExistence type="predicted"/>
<accession>A0A9N9ILT5</accession>
<dbReference type="PANTHER" id="PTHR11216">
    <property type="entry name" value="EH DOMAIN"/>
    <property type="match status" value="1"/>
</dbReference>
<feature type="non-terminal residue" evidence="2">
    <location>
        <position position="1"/>
    </location>
</feature>
<dbReference type="OrthoDB" id="524326at2759"/>
<gene>
    <name evidence="2" type="ORF">AMORRO_LOCUS14654</name>
</gene>
<dbReference type="Gene3D" id="1.10.238.10">
    <property type="entry name" value="EF-hand"/>
    <property type="match status" value="1"/>
</dbReference>
<sequence length="99" mass="11014">ISNTLGEVEIALNIDVCDQDPEIILTPEEKQVYGQLFKVADVEKKGVIEGQHAVKLFEKSGLPAKTLGEIWQIADYNNQGFLTQQTFSIAIRLIAQVQN</sequence>
<dbReference type="GO" id="GO:0006897">
    <property type="term" value="P:endocytosis"/>
    <property type="evidence" value="ECO:0007669"/>
    <property type="project" value="TreeGrafter"/>
</dbReference>
<dbReference type="SUPFAM" id="SSF47473">
    <property type="entry name" value="EF-hand"/>
    <property type="match status" value="1"/>
</dbReference>
<evidence type="ECO:0000313" key="3">
    <source>
        <dbReference type="Proteomes" id="UP000789342"/>
    </source>
</evidence>
<dbReference type="PANTHER" id="PTHR11216:SF170">
    <property type="entry name" value="DYNAMIN ASSOCIATED PROTEIN 160, ISOFORM D"/>
    <property type="match status" value="1"/>
</dbReference>
<dbReference type="InterPro" id="IPR011992">
    <property type="entry name" value="EF-hand-dom_pair"/>
</dbReference>
<dbReference type="AlphaFoldDB" id="A0A9N9ILT5"/>
<dbReference type="GO" id="GO:0005886">
    <property type="term" value="C:plasma membrane"/>
    <property type="evidence" value="ECO:0007669"/>
    <property type="project" value="TreeGrafter"/>
</dbReference>
<evidence type="ECO:0000259" key="1">
    <source>
        <dbReference type="PROSITE" id="PS50031"/>
    </source>
</evidence>
<dbReference type="SMART" id="SM00027">
    <property type="entry name" value="EH"/>
    <property type="match status" value="1"/>
</dbReference>
<name>A0A9N9ILT5_9GLOM</name>
<protein>
    <submittedName>
        <fullName evidence="2">11640_t:CDS:1</fullName>
    </submittedName>
</protein>
<dbReference type="GO" id="GO:0016197">
    <property type="term" value="P:endosomal transport"/>
    <property type="evidence" value="ECO:0007669"/>
    <property type="project" value="TreeGrafter"/>
</dbReference>
<dbReference type="InterPro" id="IPR000261">
    <property type="entry name" value="EH_dom"/>
</dbReference>
<dbReference type="GO" id="GO:0005737">
    <property type="term" value="C:cytoplasm"/>
    <property type="evidence" value="ECO:0007669"/>
    <property type="project" value="TreeGrafter"/>
</dbReference>
<dbReference type="Pfam" id="PF12763">
    <property type="entry name" value="EH"/>
    <property type="match status" value="1"/>
</dbReference>
<comment type="caution">
    <text evidence="2">The sequence shown here is derived from an EMBL/GenBank/DDBJ whole genome shotgun (WGS) entry which is preliminary data.</text>
</comment>